<keyword evidence="3" id="KW-1003">Cell membrane</keyword>
<dbReference type="NCBIfam" id="NF009162">
    <property type="entry name" value="PRK12508.1"/>
    <property type="match status" value="1"/>
</dbReference>
<name>A0A518JQL9_9BACT</name>
<keyword evidence="6 7" id="KW-0472">Membrane</keyword>
<evidence type="ECO:0000256" key="5">
    <source>
        <dbReference type="ARBA" id="ARBA00022989"/>
    </source>
</evidence>
<evidence type="ECO:0000256" key="1">
    <source>
        <dbReference type="ARBA" id="ARBA00004651"/>
    </source>
</evidence>
<dbReference type="EMBL" id="CP036348">
    <property type="protein sequence ID" value="QDV67829.1"/>
    <property type="molecule type" value="Genomic_DNA"/>
</dbReference>
<organism evidence="9 10">
    <name type="scientific">Rosistilla carotiformis</name>
    <dbReference type="NCBI Taxonomy" id="2528017"/>
    <lineage>
        <taxon>Bacteria</taxon>
        <taxon>Pseudomonadati</taxon>
        <taxon>Planctomycetota</taxon>
        <taxon>Planctomycetia</taxon>
        <taxon>Pirellulales</taxon>
        <taxon>Pirellulaceae</taxon>
        <taxon>Rosistilla</taxon>
    </lineage>
</organism>
<keyword evidence="4 7" id="KW-0812">Transmembrane</keyword>
<feature type="domain" description="Na+/H+ antiporter MnhB subunit-related protein" evidence="8">
    <location>
        <begin position="6"/>
        <end position="132"/>
    </location>
</feature>
<reference evidence="9 10" key="1">
    <citation type="submission" date="2019-02" db="EMBL/GenBank/DDBJ databases">
        <title>Deep-cultivation of Planctomycetes and their phenomic and genomic characterization uncovers novel biology.</title>
        <authorList>
            <person name="Wiegand S."/>
            <person name="Jogler M."/>
            <person name="Boedeker C."/>
            <person name="Pinto D."/>
            <person name="Vollmers J."/>
            <person name="Rivas-Marin E."/>
            <person name="Kohn T."/>
            <person name="Peeters S.H."/>
            <person name="Heuer A."/>
            <person name="Rast P."/>
            <person name="Oberbeckmann S."/>
            <person name="Bunk B."/>
            <person name="Jeske O."/>
            <person name="Meyerdierks A."/>
            <person name="Storesund J.E."/>
            <person name="Kallscheuer N."/>
            <person name="Luecker S."/>
            <person name="Lage O.M."/>
            <person name="Pohl T."/>
            <person name="Merkel B.J."/>
            <person name="Hornburger P."/>
            <person name="Mueller R.-W."/>
            <person name="Bruemmer F."/>
            <person name="Labrenz M."/>
            <person name="Spormann A.M."/>
            <person name="Op den Camp H."/>
            <person name="Overmann J."/>
            <person name="Amann R."/>
            <person name="Jetten M.S.M."/>
            <person name="Mascher T."/>
            <person name="Medema M.H."/>
            <person name="Devos D.P."/>
            <person name="Kaster A.-K."/>
            <person name="Ovreas L."/>
            <person name="Rohde M."/>
            <person name="Galperin M.Y."/>
            <person name="Jogler C."/>
        </authorList>
    </citation>
    <scope>NUCLEOTIDE SEQUENCE [LARGE SCALE GENOMIC DNA]</scope>
    <source>
        <strain evidence="9 10">Poly24</strain>
    </source>
</reference>
<dbReference type="Proteomes" id="UP000315082">
    <property type="component" value="Chromosome"/>
</dbReference>
<evidence type="ECO:0000256" key="3">
    <source>
        <dbReference type="ARBA" id="ARBA00022475"/>
    </source>
</evidence>
<dbReference type="KEGG" id="rcf:Poly24_15330"/>
<comment type="subcellular location">
    <subcellularLocation>
        <location evidence="1">Cell membrane</location>
        <topology evidence="1">Multi-pass membrane protein</topology>
    </subcellularLocation>
</comment>
<evidence type="ECO:0000256" key="4">
    <source>
        <dbReference type="ARBA" id="ARBA00022692"/>
    </source>
</evidence>
<protein>
    <submittedName>
        <fullName evidence="9">Na(+)/H(+) antiporter subunit B</fullName>
    </submittedName>
</protein>
<evidence type="ECO:0000259" key="8">
    <source>
        <dbReference type="Pfam" id="PF04039"/>
    </source>
</evidence>
<dbReference type="RefSeq" id="WP_145092651.1">
    <property type="nucleotide sequence ID" value="NZ_CP036348.1"/>
</dbReference>
<dbReference type="OrthoDB" id="9798859at2"/>
<evidence type="ECO:0000256" key="6">
    <source>
        <dbReference type="ARBA" id="ARBA00023136"/>
    </source>
</evidence>
<evidence type="ECO:0000256" key="2">
    <source>
        <dbReference type="ARBA" id="ARBA00009425"/>
    </source>
</evidence>
<evidence type="ECO:0000313" key="10">
    <source>
        <dbReference type="Proteomes" id="UP000315082"/>
    </source>
</evidence>
<feature type="transmembrane region" description="Helical" evidence="7">
    <location>
        <begin position="39"/>
        <end position="59"/>
    </location>
</feature>
<sequence length="145" mass="15685">MIAFPIIRVVTKLLIPYILLFGFYVQFHGDFGPGGGFQAGVILAAALILYGLVFGLQAVQRVVPAWAVEKMMAMGVLIYAGTGITTILLGGKFLDYEVLDHHLLPGILPHGQHLGIFVVELGVGITVTAVMTMIFYTFAGRKHVL</sequence>
<dbReference type="Pfam" id="PF04039">
    <property type="entry name" value="MnhB"/>
    <property type="match status" value="1"/>
</dbReference>
<keyword evidence="10" id="KW-1185">Reference proteome</keyword>
<dbReference type="PANTHER" id="PTHR33932:SF4">
    <property type="entry name" value="NA(+)_H(+) ANTIPORTER SUBUNIT B"/>
    <property type="match status" value="1"/>
</dbReference>
<dbReference type="PANTHER" id="PTHR33932">
    <property type="entry name" value="NA(+)/H(+) ANTIPORTER SUBUNIT B"/>
    <property type="match status" value="1"/>
</dbReference>
<feature type="transmembrane region" description="Helical" evidence="7">
    <location>
        <begin position="9"/>
        <end position="27"/>
    </location>
</feature>
<evidence type="ECO:0000313" key="9">
    <source>
        <dbReference type="EMBL" id="QDV67829.1"/>
    </source>
</evidence>
<proteinExistence type="inferred from homology"/>
<feature type="transmembrane region" description="Helical" evidence="7">
    <location>
        <begin position="114"/>
        <end position="139"/>
    </location>
</feature>
<gene>
    <name evidence="9" type="primary">mrpB_1</name>
    <name evidence="9" type="ORF">Poly24_15330</name>
</gene>
<dbReference type="InterPro" id="IPR050622">
    <property type="entry name" value="CPA3_antiporter_subunitB"/>
</dbReference>
<feature type="transmembrane region" description="Helical" evidence="7">
    <location>
        <begin position="71"/>
        <end position="94"/>
    </location>
</feature>
<keyword evidence="5 7" id="KW-1133">Transmembrane helix</keyword>
<dbReference type="AlphaFoldDB" id="A0A518JQL9"/>
<accession>A0A518JQL9</accession>
<comment type="similarity">
    <text evidence="2">Belongs to the CPA3 antiporters (TC 2.A.63) subunit B family.</text>
</comment>
<dbReference type="GO" id="GO:0005886">
    <property type="term" value="C:plasma membrane"/>
    <property type="evidence" value="ECO:0007669"/>
    <property type="project" value="UniProtKB-SubCell"/>
</dbReference>
<dbReference type="InterPro" id="IPR007182">
    <property type="entry name" value="MnhB"/>
</dbReference>
<evidence type="ECO:0000256" key="7">
    <source>
        <dbReference type="SAM" id="Phobius"/>
    </source>
</evidence>